<dbReference type="Pfam" id="PF01614">
    <property type="entry name" value="IclR_C"/>
    <property type="match status" value="1"/>
</dbReference>
<evidence type="ECO:0000313" key="6">
    <source>
        <dbReference type="EMBL" id="GAA5051650.1"/>
    </source>
</evidence>
<dbReference type="Pfam" id="PF09339">
    <property type="entry name" value="HTH_IclR"/>
    <property type="match status" value="1"/>
</dbReference>
<dbReference type="PROSITE" id="PS51078">
    <property type="entry name" value="ICLR_ED"/>
    <property type="match status" value="1"/>
</dbReference>
<dbReference type="PANTHER" id="PTHR30136:SF35">
    <property type="entry name" value="HTH-TYPE TRANSCRIPTIONAL REGULATOR RV1719"/>
    <property type="match status" value="1"/>
</dbReference>
<reference evidence="6 7" key="1">
    <citation type="journal article" date="2019" name="Int. J. Syst. Evol. Microbiol.">
        <title>The Global Catalogue of Microorganisms (GCM) 10K type strain sequencing project: providing services to taxonomists for standard genome sequencing and annotation.</title>
        <authorList>
            <consortium name="The Broad Institute Genomics Platform"/>
            <consortium name="The Broad Institute Genome Sequencing Center for Infectious Disease"/>
            <person name="Wu L."/>
            <person name="Ma J."/>
        </authorList>
    </citation>
    <scope>NUCLEOTIDE SEQUENCE [LARGE SCALE GENOMIC DNA]</scope>
    <source>
        <strain evidence="6 7">JCM 17504</strain>
    </source>
</reference>
<dbReference type="GO" id="GO:0003700">
    <property type="term" value="F:DNA-binding transcription factor activity"/>
    <property type="evidence" value="ECO:0007669"/>
    <property type="project" value="TreeGrafter"/>
</dbReference>
<dbReference type="InterPro" id="IPR050707">
    <property type="entry name" value="HTH_MetabolicPath_Reg"/>
</dbReference>
<comment type="caution">
    <text evidence="6">The sequence shown here is derived from an EMBL/GenBank/DDBJ whole genome shotgun (WGS) entry which is preliminary data.</text>
</comment>
<dbReference type="InterPro" id="IPR014757">
    <property type="entry name" value="Tscrpt_reg_IclR_C"/>
</dbReference>
<dbReference type="GO" id="GO:0045892">
    <property type="term" value="P:negative regulation of DNA-templated transcription"/>
    <property type="evidence" value="ECO:0007669"/>
    <property type="project" value="TreeGrafter"/>
</dbReference>
<evidence type="ECO:0000256" key="2">
    <source>
        <dbReference type="ARBA" id="ARBA00023125"/>
    </source>
</evidence>
<proteinExistence type="predicted"/>
<dbReference type="SMART" id="SM00346">
    <property type="entry name" value="HTH_ICLR"/>
    <property type="match status" value="1"/>
</dbReference>
<dbReference type="InterPro" id="IPR036390">
    <property type="entry name" value="WH_DNA-bd_sf"/>
</dbReference>
<dbReference type="SUPFAM" id="SSF55781">
    <property type="entry name" value="GAF domain-like"/>
    <property type="match status" value="1"/>
</dbReference>
<dbReference type="Gene3D" id="1.10.10.10">
    <property type="entry name" value="Winged helix-like DNA-binding domain superfamily/Winged helix DNA-binding domain"/>
    <property type="match status" value="1"/>
</dbReference>
<keyword evidence="7" id="KW-1185">Reference proteome</keyword>
<dbReference type="Gene3D" id="3.30.450.40">
    <property type="match status" value="1"/>
</dbReference>
<dbReference type="Proteomes" id="UP001501729">
    <property type="component" value="Unassembled WGS sequence"/>
</dbReference>
<feature type="domain" description="HTH iclR-type" evidence="4">
    <location>
        <begin position="14"/>
        <end position="73"/>
    </location>
</feature>
<accession>A0AAV3UIC8</accession>
<protein>
    <submittedName>
        <fullName evidence="6">IclR family transcriptional regulator</fullName>
    </submittedName>
</protein>
<dbReference type="SUPFAM" id="SSF46785">
    <property type="entry name" value="Winged helix' DNA-binding domain"/>
    <property type="match status" value="1"/>
</dbReference>
<feature type="domain" description="IclR-ED" evidence="5">
    <location>
        <begin position="74"/>
        <end position="256"/>
    </location>
</feature>
<dbReference type="GO" id="GO:0003677">
    <property type="term" value="F:DNA binding"/>
    <property type="evidence" value="ECO:0007669"/>
    <property type="project" value="UniProtKB-KW"/>
</dbReference>
<keyword evidence="1" id="KW-0805">Transcription regulation</keyword>
<evidence type="ECO:0000256" key="3">
    <source>
        <dbReference type="ARBA" id="ARBA00023163"/>
    </source>
</evidence>
<evidence type="ECO:0000259" key="4">
    <source>
        <dbReference type="PROSITE" id="PS51077"/>
    </source>
</evidence>
<evidence type="ECO:0000256" key="1">
    <source>
        <dbReference type="ARBA" id="ARBA00023015"/>
    </source>
</evidence>
<dbReference type="EMBL" id="BAABKX010000009">
    <property type="protein sequence ID" value="GAA5051650.1"/>
    <property type="molecule type" value="Genomic_DNA"/>
</dbReference>
<sequence length="261" mass="29742">MTMGDQNRKTPSSLSTTETSLAIVEKIRAHNGIRLRTLTEELDLSKSTVHAHLTTLRNNRYVVKEGEFYHLGLKFFELGEYVISRKDIYEIAEQEVNALNKRVDQIADFSVEEHGRVLSLYSELYNTQSSFLSDRRTFYMHNTASGKAILAEFSKSKVEKVIDRWGLPSETEYSISTLDELYMELEETQERGYAINDEEVVTGLFSVAKPVMHTDGRVCGAVSLDSPKYRINNDSINEFASQLDQTVQNIEQKLDDGSYSI</sequence>
<dbReference type="PROSITE" id="PS51077">
    <property type="entry name" value="HTH_ICLR"/>
    <property type="match status" value="1"/>
</dbReference>
<dbReference type="AlphaFoldDB" id="A0AAV3UIC8"/>
<name>A0AAV3UIC8_9EURY</name>
<organism evidence="6 7">
    <name type="scientific">Haladaptatus pallidirubidus</name>
    <dbReference type="NCBI Taxonomy" id="1008152"/>
    <lineage>
        <taxon>Archaea</taxon>
        <taxon>Methanobacteriati</taxon>
        <taxon>Methanobacteriota</taxon>
        <taxon>Stenosarchaea group</taxon>
        <taxon>Halobacteria</taxon>
        <taxon>Halobacteriales</taxon>
        <taxon>Haladaptataceae</taxon>
        <taxon>Haladaptatus</taxon>
    </lineage>
</organism>
<gene>
    <name evidence="6" type="ORF">GCM10025751_26980</name>
</gene>
<evidence type="ECO:0000313" key="7">
    <source>
        <dbReference type="Proteomes" id="UP001501729"/>
    </source>
</evidence>
<dbReference type="InterPro" id="IPR036388">
    <property type="entry name" value="WH-like_DNA-bd_sf"/>
</dbReference>
<dbReference type="PANTHER" id="PTHR30136">
    <property type="entry name" value="HELIX-TURN-HELIX TRANSCRIPTIONAL REGULATOR, ICLR FAMILY"/>
    <property type="match status" value="1"/>
</dbReference>
<dbReference type="InterPro" id="IPR029016">
    <property type="entry name" value="GAF-like_dom_sf"/>
</dbReference>
<keyword evidence="3" id="KW-0804">Transcription</keyword>
<dbReference type="InterPro" id="IPR005471">
    <property type="entry name" value="Tscrpt_reg_IclR_N"/>
</dbReference>
<keyword evidence="2" id="KW-0238">DNA-binding</keyword>
<evidence type="ECO:0000259" key="5">
    <source>
        <dbReference type="PROSITE" id="PS51078"/>
    </source>
</evidence>